<gene>
    <name evidence="1" type="ORF">EVA_21749</name>
</gene>
<sequence>LRTADLLQLEAELHCGEDPDERRANSA</sequence>
<accession>J9FS12</accession>
<reference evidence="1" key="1">
    <citation type="journal article" date="2012" name="PLoS ONE">
        <title>Gene sets for utilization of primary and secondary nutrition supplies in the distal gut of endangered iberian lynx.</title>
        <authorList>
            <person name="Alcaide M."/>
            <person name="Messina E."/>
            <person name="Richter M."/>
            <person name="Bargiela R."/>
            <person name="Peplies J."/>
            <person name="Huws S.A."/>
            <person name="Newbold C.J."/>
            <person name="Golyshin P.N."/>
            <person name="Simon M.A."/>
            <person name="Lopez G."/>
            <person name="Yakimov M.M."/>
            <person name="Ferrer M."/>
        </authorList>
    </citation>
    <scope>NUCLEOTIDE SEQUENCE</scope>
</reference>
<name>J9FS12_9ZZZZ</name>
<protein>
    <submittedName>
        <fullName evidence="1">Uncharacterized protein</fullName>
    </submittedName>
</protein>
<comment type="caution">
    <text evidence="1">The sequence shown here is derived from an EMBL/GenBank/DDBJ whole genome shotgun (WGS) entry which is preliminary data.</text>
</comment>
<evidence type="ECO:0000313" key="1">
    <source>
        <dbReference type="EMBL" id="EJW90144.1"/>
    </source>
</evidence>
<dbReference type="AlphaFoldDB" id="J9FS12"/>
<dbReference type="EMBL" id="AMCI01009020">
    <property type="protein sequence ID" value="EJW90144.1"/>
    <property type="molecule type" value="Genomic_DNA"/>
</dbReference>
<feature type="non-terminal residue" evidence="1">
    <location>
        <position position="1"/>
    </location>
</feature>
<proteinExistence type="predicted"/>
<organism evidence="1">
    <name type="scientific">gut metagenome</name>
    <dbReference type="NCBI Taxonomy" id="749906"/>
    <lineage>
        <taxon>unclassified sequences</taxon>
        <taxon>metagenomes</taxon>
        <taxon>organismal metagenomes</taxon>
    </lineage>
</organism>